<feature type="transmembrane region" description="Helical" evidence="1">
    <location>
        <begin position="176"/>
        <end position="198"/>
    </location>
</feature>
<proteinExistence type="predicted"/>
<dbReference type="Proteomes" id="UP001595867">
    <property type="component" value="Unassembled WGS sequence"/>
</dbReference>
<keyword evidence="1" id="KW-0812">Transmembrane</keyword>
<dbReference type="RefSeq" id="WP_378072728.1">
    <property type="nucleotide sequence ID" value="NZ_JBHSBL010000029.1"/>
</dbReference>
<dbReference type="InterPro" id="IPR001633">
    <property type="entry name" value="EAL_dom"/>
</dbReference>
<keyword evidence="1" id="KW-0472">Membrane</keyword>
<dbReference type="PROSITE" id="PS50883">
    <property type="entry name" value="EAL"/>
    <property type="match status" value="1"/>
</dbReference>
<gene>
    <name evidence="4" type="ORF">ACFO0C_43520</name>
</gene>
<feature type="transmembrane region" description="Helical" evidence="1">
    <location>
        <begin position="205"/>
        <end position="225"/>
    </location>
</feature>
<feature type="transmembrane region" description="Helical" evidence="1">
    <location>
        <begin position="137"/>
        <end position="156"/>
    </location>
</feature>
<organism evidence="4 5">
    <name type="scientific">Actinoplanes subglobosus</name>
    <dbReference type="NCBI Taxonomy" id="1547892"/>
    <lineage>
        <taxon>Bacteria</taxon>
        <taxon>Bacillati</taxon>
        <taxon>Actinomycetota</taxon>
        <taxon>Actinomycetes</taxon>
        <taxon>Micromonosporales</taxon>
        <taxon>Micromonosporaceae</taxon>
        <taxon>Actinoplanes</taxon>
    </lineage>
</organism>
<dbReference type="InterPro" id="IPR029787">
    <property type="entry name" value="Nucleotide_cyclase"/>
</dbReference>
<protein>
    <submittedName>
        <fullName evidence="4">Bifunctional diguanylate cyclase/phosphodiesterase</fullName>
    </submittedName>
</protein>
<evidence type="ECO:0000259" key="3">
    <source>
        <dbReference type="PROSITE" id="PS50887"/>
    </source>
</evidence>
<keyword evidence="1" id="KW-1133">Transmembrane helix</keyword>
<dbReference type="Gene3D" id="3.20.20.450">
    <property type="entry name" value="EAL domain"/>
    <property type="match status" value="1"/>
</dbReference>
<evidence type="ECO:0000256" key="1">
    <source>
        <dbReference type="SAM" id="Phobius"/>
    </source>
</evidence>
<evidence type="ECO:0000259" key="2">
    <source>
        <dbReference type="PROSITE" id="PS50883"/>
    </source>
</evidence>
<feature type="transmembrane region" description="Helical" evidence="1">
    <location>
        <begin position="231"/>
        <end position="251"/>
    </location>
</feature>
<accession>A0ABV8J732</accession>
<dbReference type="SMART" id="SM00052">
    <property type="entry name" value="EAL"/>
    <property type="match status" value="1"/>
</dbReference>
<dbReference type="SUPFAM" id="SSF55073">
    <property type="entry name" value="Nucleotide cyclase"/>
    <property type="match status" value="1"/>
</dbReference>
<dbReference type="CDD" id="cd01949">
    <property type="entry name" value="GGDEF"/>
    <property type="match status" value="1"/>
</dbReference>
<feature type="domain" description="EAL" evidence="2">
    <location>
        <begin position="510"/>
        <end position="764"/>
    </location>
</feature>
<dbReference type="PANTHER" id="PTHR44757">
    <property type="entry name" value="DIGUANYLATE CYCLASE DGCP"/>
    <property type="match status" value="1"/>
</dbReference>
<sequence length="774" mass="82873">MPQPTSAGRERGLLLATATIVAVNAAWLGAGLVHVWTHPWVGWLPVPVTALLAGRACWTAGRNVDLDEGTRRFWRHMTVACGLLALGIVANAVDAVGGPAPSQQIGPVSLVLYLGVLAMVLWALLRLPSWQRSRGDWIRFGADAGIVLLTVGTLIWNFSLRDHERWVAQTGTAGPMLTISVVAGLSMATFVKVAFAGAGRLDRRAVYILAIGSAVSSAWGSLSPLLIDRPYLSTSLIAVPVAAFSIHLAAFSQQRAGAREPRPRRTRPRISLVPYLAIAVTDIVLLTTDIDDPVQVRAMEIIAVALTAFVVFRQVIALRDNQRLLGTVDGQLNQLRAYQVRLAHQATHDSLTGAGNRALFEQHTSGLLADGETFHVALLDLDDFKAVNDRLGHHVGDMLIQETSRRLADTLGTTGLLARLGGDEFAVVIESADDLPALLEQLMAALEQPAELEGATLRCGASVGVTTSRPDDDPAELLRRADVAMYAAKGTGGNRWQWFDPAMDLAADDSARLAADLRTALRDDQFFLVFQPIVSLPGGEAAGVEALLRWQHPARGLVPPDVFIPVAERIGVIGELGAWVFAQACRQNAAWARYGATAPTRISVNVSARQLADPGFVDTVAAILQETGADTRRLLIEVTETAVLNADTAIEQLHRLKTLGLRVALDDFGTGHSSLSLLLTCPVDVLKVDKSFVSGDTAGRAGAIIVKNIIGFTTDFGIAAVAEGVETAEQAEHLHSVGYRLAQGYHFGRPMAAEAFEDRYLNTPALVQLSPAGL</sequence>
<feature type="domain" description="GGDEF" evidence="3">
    <location>
        <begin position="372"/>
        <end position="501"/>
    </location>
</feature>
<name>A0ABV8J732_9ACTN</name>
<dbReference type="InterPro" id="IPR035919">
    <property type="entry name" value="EAL_sf"/>
</dbReference>
<reference evidence="5" key="1">
    <citation type="journal article" date="2019" name="Int. J. Syst. Evol. Microbiol.">
        <title>The Global Catalogue of Microorganisms (GCM) 10K type strain sequencing project: providing services to taxonomists for standard genome sequencing and annotation.</title>
        <authorList>
            <consortium name="The Broad Institute Genomics Platform"/>
            <consortium name="The Broad Institute Genome Sequencing Center for Infectious Disease"/>
            <person name="Wu L."/>
            <person name="Ma J."/>
        </authorList>
    </citation>
    <scope>NUCLEOTIDE SEQUENCE [LARGE SCALE GENOMIC DNA]</scope>
    <source>
        <strain evidence="5">TBRC 5832</strain>
    </source>
</reference>
<evidence type="ECO:0000313" key="4">
    <source>
        <dbReference type="EMBL" id="MFC4071851.1"/>
    </source>
</evidence>
<dbReference type="CDD" id="cd01948">
    <property type="entry name" value="EAL"/>
    <property type="match status" value="1"/>
</dbReference>
<feature type="transmembrane region" description="Helical" evidence="1">
    <location>
        <begin position="42"/>
        <end position="61"/>
    </location>
</feature>
<dbReference type="InterPro" id="IPR000160">
    <property type="entry name" value="GGDEF_dom"/>
</dbReference>
<dbReference type="PROSITE" id="PS50887">
    <property type="entry name" value="GGDEF"/>
    <property type="match status" value="1"/>
</dbReference>
<dbReference type="InterPro" id="IPR052155">
    <property type="entry name" value="Biofilm_reg_signaling"/>
</dbReference>
<feature type="transmembrane region" description="Helical" evidence="1">
    <location>
        <begin position="105"/>
        <end position="125"/>
    </location>
</feature>
<dbReference type="EMBL" id="JBHSBL010000029">
    <property type="protein sequence ID" value="MFC4071851.1"/>
    <property type="molecule type" value="Genomic_DNA"/>
</dbReference>
<dbReference type="Gene3D" id="3.30.70.270">
    <property type="match status" value="1"/>
</dbReference>
<feature type="transmembrane region" description="Helical" evidence="1">
    <location>
        <begin position="73"/>
        <end position="93"/>
    </location>
</feature>
<keyword evidence="5" id="KW-1185">Reference proteome</keyword>
<dbReference type="Pfam" id="PF00563">
    <property type="entry name" value="EAL"/>
    <property type="match status" value="1"/>
</dbReference>
<feature type="transmembrane region" description="Helical" evidence="1">
    <location>
        <begin position="272"/>
        <end position="290"/>
    </location>
</feature>
<dbReference type="Pfam" id="PF00990">
    <property type="entry name" value="GGDEF"/>
    <property type="match status" value="1"/>
</dbReference>
<dbReference type="SMART" id="SM00267">
    <property type="entry name" value="GGDEF"/>
    <property type="match status" value="1"/>
</dbReference>
<dbReference type="InterPro" id="IPR043128">
    <property type="entry name" value="Rev_trsase/Diguanyl_cyclase"/>
</dbReference>
<feature type="transmembrane region" description="Helical" evidence="1">
    <location>
        <begin position="12"/>
        <end position="36"/>
    </location>
</feature>
<comment type="caution">
    <text evidence="4">The sequence shown here is derived from an EMBL/GenBank/DDBJ whole genome shotgun (WGS) entry which is preliminary data.</text>
</comment>
<dbReference type="NCBIfam" id="TIGR00254">
    <property type="entry name" value="GGDEF"/>
    <property type="match status" value="1"/>
</dbReference>
<dbReference type="SUPFAM" id="SSF141868">
    <property type="entry name" value="EAL domain-like"/>
    <property type="match status" value="1"/>
</dbReference>
<dbReference type="PANTHER" id="PTHR44757:SF2">
    <property type="entry name" value="BIOFILM ARCHITECTURE MAINTENANCE PROTEIN MBAA"/>
    <property type="match status" value="1"/>
</dbReference>
<evidence type="ECO:0000313" key="5">
    <source>
        <dbReference type="Proteomes" id="UP001595867"/>
    </source>
</evidence>